<evidence type="ECO:0000256" key="9">
    <source>
        <dbReference type="ARBA" id="ARBA00023015"/>
    </source>
</evidence>
<dbReference type="SMART" id="SM00342">
    <property type="entry name" value="HTH_ARAC"/>
    <property type="match status" value="1"/>
</dbReference>
<dbReference type="InterPro" id="IPR018060">
    <property type="entry name" value="HTH_AraC"/>
</dbReference>
<feature type="domain" description="Response regulatory" evidence="16">
    <location>
        <begin position="1141"/>
        <end position="1258"/>
    </location>
</feature>
<dbReference type="RefSeq" id="WP_162390537.1">
    <property type="nucleotide sequence ID" value="NZ_CP045997.1"/>
</dbReference>
<dbReference type="KEGG" id="senf:GJR95_36285"/>
<dbReference type="SMART" id="SM00387">
    <property type="entry name" value="HATPase_c"/>
    <property type="match status" value="1"/>
</dbReference>
<dbReference type="InterPro" id="IPR011110">
    <property type="entry name" value="Reg_prop"/>
</dbReference>
<evidence type="ECO:0000259" key="16">
    <source>
        <dbReference type="PROSITE" id="PS50110"/>
    </source>
</evidence>
<dbReference type="GO" id="GO:0005524">
    <property type="term" value="F:ATP binding"/>
    <property type="evidence" value="ECO:0007669"/>
    <property type="project" value="UniProtKB-KW"/>
</dbReference>
<name>A0A6P1W8X3_9BACT</name>
<dbReference type="EMBL" id="CP045997">
    <property type="protein sequence ID" value="QHW00147.1"/>
    <property type="molecule type" value="Genomic_DNA"/>
</dbReference>
<evidence type="ECO:0000256" key="2">
    <source>
        <dbReference type="ARBA" id="ARBA00012438"/>
    </source>
</evidence>
<feature type="domain" description="HTH araC/xylS-type" evidence="14">
    <location>
        <begin position="1290"/>
        <end position="1389"/>
    </location>
</feature>
<dbReference type="Gene3D" id="3.30.565.10">
    <property type="entry name" value="Histidine kinase-like ATPase, C-terminal domain"/>
    <property type="match status" value="1"/>
</dbReference>
<dbReference type="InterPro" id="IPR005467">
    <property type="entry name" value="His_kinase_dom"/>
</dbReference>
<evidence type="ECO:0000256" key="11">
    <source>
        <dbReference type="ARBA" id="ARBA00023163"/>
    </source>
</evidence>
<dbReference type="InterPro" id="IPR009057">
    <property type="entry name" value="Homeodomain-like_sf"/>
</dbReference>
<dbReference type="InterPro" id="IPR011006">
    <property type="entry name" value="CheY-like_superfamily"/>
</dbReference>
<evidence type="ECO:0000256" key="1">
    <source>
        <dbReference type="ARBA" id="ARBA00000085"/>
    </source>
</evidence>
<dbReference type="GO" id="GO:0003700">
    <property type="term" value="F:DNA-binding transcription factor activity"/>
    <property type="evidence" value="ECO:0007669"/>
    <property type="project" value="InterPro"/>
</dbReference>
<dbReference type="Pfam" id="PF07494">
    <property type="entry name" value="Reg_prop"/>
    <property type="match status" value="4"/>
</dbReference>
<protein>
    <recommendedName>
        <fullName evidence="2">histidine kinase</fullName>
        <ecNumber evidence="2">2.7.13.3</ecNumber>
    </recommendedName>
</protein>
<dbReference type="Pfam" id="PF07495">
    <property type="entry name" value="Y_Y_Y"/>
    <property type="match status" value="1"/>
</dbReference>
<keyword evidence="5" id="KW-0547">Nucleotide-binding</keyword>
<keyword evidence="13" id="KW-0175">Coiled coil</keyword>
<dbReference type="InterPro" id="IPR003661">
    <property type="entry name" value="HisK_dim/P_dom"/>
</dbReference>
<feature type="domain" description="Histidine kinase" evidence="15">
    <location>
        <begin position="861"/>
        <end position="1091"/>
    </location>
</feature>
<dbReference type="InterPro" id="IPR036097">
    <property type="entry name" value="HisK_dim/P_sf"/>
</dbReference>
<dbReference type="Pfam" id="PF00512">
    <property type="entry name" value="HisKA"/>
    <property type="match status" value="1"/>
</dbReference>
<gene>
    <name evidence="17" type="ORF">GJR95_36285</name>
</gene>
<accession>A0A6P1W8X3</accession>
<dbReference type="SUPFAM" id="SSF63829">
    <property type="entry name" value="Calcium-dependent phosphotriesterase"/>
    <property type="match status" value="2"/>
</dbReference>
<evidence type="ECO:0000256" key="6">
    <source>
        <dbReference type="ARBA" id="ARBA00022777"/>
    </source>
</evidence>
<dbReference type="Proteomes" id="UP000464577">
    <property type="component" value="Chromosome"/>
</dbReference>
<dbReference type="PROSITE" id="PS50109">
    <property type="entry name" value="HIS_KIN"/>
    <property type="match status" value="1"/>
</dbReference>
<organism evidence="17 18">
    <name type="scientific">Spirosoma endbachense</name>
    <dbReference type="NCBI Taxonomy" id="2666025"/>
    <lineage>
        <taxon>Bacteria</taxon>
        <taxon>Pseudomonadati</taxon>
        <taxon>Bacteroidota</taxon>
        <taxon>Cytophagia</taxon>
        <taxon>Cytophagales</taxon>
        <taxon>Cytophagaceae</taxon>
        <taxon>Spirosoma</taxon>
    </lineage>
</organism>
<keyword evidence="6" id="KW-0418">Kinase</keyword>
<keyword evidence="3 12" id="KW-0597">Phosphoprotein</keyword>
<sequence>MTAPFYRLILALAFLLTTGLSLLAQSVTVETVSMPPGFDPHEIADIRQDRQGYLWLATGSGLLRFDGYDWRTYQHDPKKVNSLSGDYIRTVCPTRDGRVWVGGWGTGLDCLDPETGFSTHYPLTNRKDYSFEENAIASLHEDRQGNLWIGSGSGLYRWEARTGHFIHYAANPRDSTSLSHPQIQVIYEDRQGTLWIGTGDPESKTNRGGGLNKLDPKTGHFTRYLHHPTDTHSLVDNRVLALFEDSRGTFWVGTGGDGLHTMNRQTGQFTRYPYQEGKPLKLSRPYPKSKNMWEMGSNGIRFITEDPMGAIWVGTLDGGANRYEPASGRVTHIETPADGLPDFNLLSACRTREGVLWMGTIPGHLVKVTARTNPITKVENRSGVHIFREDTAGTLWLGTISGLIAQHPLAPASRTWLGQMARQTRLLTDHITRLDRDRQGNWWVSTWTNGLYRYQPATQRFTHYQHDSLRAASLSPSEVIGVYQDRSGRRWVPTAGGLDRMDDLSGRFIHYRHDPHDTTSISSSSCLSVLEDRTGCFWVGTQAGLNLLDRVSGTFTHFLPWNVITQLLEDSSGTLWVAAYSGLYRYDRVGKRFLPFLDTRSGRALPFVRALLEDDAGNLWATTPAGIVSINARRNSVRWFGANYGISPGEDFFFGSSYKSRDGSLFFGSMGKYFRFRPRDLLQSQPIPPLLNIAALRVRNQPVYPDPHGPLREGLAQAKTIYLSHNQSVFSLDFAAIDFRYPQLHQYSYKLDNYDLDWRPVGSERTANYYNVPPGTYTFRVKAANSDGVWVEKAITLLIAPPWWRTAWAYALYVFTVVGLFYGGWKTLLRRERLKTARNLRELKAEQVLEMDRLKSTFFANISHEFRTPLTLILSPLETWLGGELEHSPYRAQFQTMHRNASRLLQLVNQLLDLSKVEAGKMSLDTQPVDLIHFLHRITASFASLAVSRHIKFQVSAPDGSLWVKADTDKLEKIVTNLLSNAFKFTPDPGVIVLLMRVSALPAHHRHTAHKAFLLAEFTVQDSGIGIADEQRERIFDRFYQVDSSLAREHEGSGIGLSLTRDLVELHGGTITLTSEPGQGSQFTVSLPLELLHPAQVSQPPFHPEPTHSGSPVTVHEPVKILESGPVLSEDVDEASPNAPLVLIVEDNADLRQFIRQSLKENLVCRVLEAVNGRDGYRLAQKYLPDLILSDIMMPHMNGIDLCRRLKADEKTSHIPVILLTAKASGESKVAGLETGADDYLTKPFGVRELVARIDNLIEGRRRLKARYRRQVVLQPKDVAITSTDEQFLNRMMTIIEHHLGDMAFSVDVLGHEIGMSRMQLYRKLQALTGQSPSDFIRTTRLQRAAQLLARNSGSIAQIADQVGFSSHSYFSKCFLEQYGKSPSEYMVAEGGSTP</sequence>
<dbReference type="PROSITE" id="PS00041">
    <property type="entry name" value="HTH_ARAC_FAMILY_1"/>
    <property type="match status" value="1"/>
</dbReference>
<dbReference type="Gene3D" id="1.10.10.60">
    <property type="entry name" value="Homeodomain-like"/>
    <property type="match status" value="1"/>
</dbReference>
<dbReference type="CDD" id="cd16922">
    <property type="entry name" value="HATPase_EvgS-ArcB-TorS-like"/>
    <property type="match status" value="1"/>
</dbReference>
<dbReference type="PROSITE" id="PS01124">
    <property type="entry name" value="HTH_ARAC_FAMILY_2"/>
    <property type="match status" value="1"/>
</dbReference>
<dbReference type="Pfam" id="PF02518">
    <property type="entry name" value="HATPase_c"/>
    <property type="match status" value="1"/>
</dbReference>
<evidence type="ECO:0000259" key="15">
    <source>
        <dbReference type="PROSITE" id="PS50109"/>
    </source>
</evidence>
<dbReference type="InterPro" id="IPR036890">
    <property type="entry name" value="HATPase_C_sf"/>
</dbReference>
<proteinExistence type="predicted"/>
<feature type="modified residue" description="4-aspartylphosphate" evidence="12">
    <location>
        <position position="1191"/>
    </location>
</feature>
<evidence type="ECO:0000256" key="7">
    <source>
        <dbReference type="ARBA" id="ARBA00022840"/>
    </source>
</evidence>
<dbReference type="SMART" id="SM00448">
    <property type="entry name" value="REC"/>
    <property type="match status" value="1"/>
</dbReference>
<dbReference type="InterPro" id="IPR004358">
    <property type="entry name" value="Sig_transdc_His_kin-like_C"/>
</dbReference>
<dbReference type="SUPFAM" id="SSF47384">
    <property type="entry name" value="Homodimeric domain of signal transducing histidine kinase"/>
    <property type="match status" value="1"/>
</dbReference>
<dbReference type="InterPro" id="IPR015943">
    <property type="entry name" value="WD40/YVTN_repeat-like_dom_sf"/>
</dbReference>
<evidence type="ECO:0000313" key="17">
    <source>
        <dbReference type="EMBL" id="QHW00147.1"/>
    </source>
</evidence>
<dbReference type="Gene3D" id="1.10.287.130">
    <property type="match status" value="1"/>
</dbReference>
<dbReference type="Pfam" id="PF00072">
    <property type="entry name" value="Response_reg"/>
    <property type="match status" value="1"/>
</dbReference>
<comment type="catalytic activity">
    <reaction evidence="1">
        <text>ATP + protein L-histidine = ADP + protein N-phospho-L-histidine.</text>
        <dbReference type="EC" id="2.7.13.3"/>
    </reaction>
</comment>
<dbReference type="Gene3D" id="3.40.50.2300">
    <property type="match status" value="1"/>
</dbReference>
<dbReference type="InterPro" id="IPR018062">
    <property type="entry name" value="HTH_AraC-typ_CS"/>
</dbReference>
<evidence type="ECO:0000256" key="10">
    <source>
        <dbReference type="ARBA" id="ARBA00023125"/>
    </source>
</evidence>
<dbReference type="InterPro" id="IPR003594">
    <property type="entry name" value="HATPase_dom"/>
</dbReference>
<dbReference type="InterPro" id="IPR001789">
    <property type="entry name" value="Sig_transdc_resp-reg_receiver"/>
</dbReference>
<dbReference type="FunFam" id="2.60.40.10:FF:000791">
    <property type="entry name" value="Two-component system sensor histidine kinase/response regulator"/>
    <property type="match status" value="1"/>
</dbReference>
<keyword evidence="10" id="KW-0238">DNA-binding</keyword>
<dbReference type="Pfam" id="PF12833">
    <property type="entry name" value="HTH_18"/>
    <property type="match status" value="1"/>
</dbReference>
<keyword evidence="18" id="KW-1185">Reference proteome</keyword>
<dbReference type="PANTHER" id="PTHR43547:SF2">
    <property type="entry name" value="HYBRID SIGNAL TRANSDUCTION HISTIDINE KINASE C"/>
    <property type="match status" value="1"/>
</dbReference>
<evidence type="ECO:0000256" key="8">
    <source>
        <dbReference type="ARBA" id="ARBA00023012"/>
    </source>
</evidence>
<evidence type="ECO:0000256" key="5">
    <source>
        <dbReference type="ARBA" id="ARBA00022741"/>
    </source>
</evidence>
<dbReference type="Gene3D" id="2.130.10.10">
    <property type="entry name" value="YVTN repeat-like/Quinoprotein amine dehydrogenase"/>
    <property type="match status" value="3"/>
</dbReference>
<dbReference type="Gene3D" id="2.60.40.10">
    <property type="entry name" value="Immunoglobulins"/>
    <property type="match status" value="1"/>
</dbReference>
<evidence type="ECO:0000256" key="3">
    <source>
        <dbReference type="ARBA" id="ARBA00022553"/>
    </source>
</evidence>
<dbReference type="EC" id="2.7.13.3" evidence="2"/>
<dbReference type="SMART" id="SM00388">
    <property type="entry name" value="HisKA"/>
    <property type="match status" value="1"/>
</dbReference>
<evidence type="ECO:0000313" key="18">
    <source>
        <dbReference type="Proteomes" id="UP000464577"/>
    </source>
</evidence>
<dbReference type="GO" id="GO:0043565">
    <property type="term" value="F:sequence-specific DNA binding"/>
    <property type="evidence" value="ECO:0007669"/>
    <property type="project" value="InterPro"/>
</dbReference>
<dbReference type="PRINTS" id="PR00344">
    <property type="entry name" value="BCTRLSENSOR"/>
</dbReference>
<dbReference type="InterPro" id="IPR011123">
    <property type="entry name" value="Y_Y_Y"/>
</dbReference>
<dbReference type="InterPro" id="IPR013783">
    <property type="entry name" value="Ig-like_fold"/>
</dbReference>
<dbReference type="FunFam" id="1.10.10.60:FF:000284">
    <property type="entry name" value="Two-component system sensor histidine kinase/response regulator"/>
    <property type="match status" value="1"/>
</dbReference>
<evidence type="ECO:0000259" key="14">
    <source>
        <dbReference type="PROSITE" id="PS01124"/>
    </source>
</evidence>
<dbReference type="PROSITE" id="PS50110">
    <property type="entry name" value="RESPONSE_REGULATORY"/>
    <property type="match status" value="1"/>
</dbReference>
<evidence type="ECO:0000256" key="12">
    <source>
        <dbReference type="PROSITE-ProRule" id="PRU00169"/>
    </source>
</evidence>
<dbReference type="FunFam" id="3.30.565.10:FF:000037">
    <property type="entry name" value="Hybrid sensor histidine kinase/response regulator"/>
    <property type="match status" value="1"/>
</dbReference>
<dbReference type="SUPFAM" id="SSF55874">
    <property type="entry name" value="ATPase domain of HSP90 chaperone/DNA topoisomerase II/histidine kinase"/>
    <property type="match status" value="1"/>
</dbReference>
<dbReference type="CDD" id="cd00082">
    <property type="entry name" value="HisKA"/>
    <property type="match status" value="1"/>
</dbReference>
<dbReference type="SUPFAM" id="SSF52172">
    <property type="entry name" value="CheY-like"/>
    <property type="match status" value="1"/>
</dbReference>
<keyword evidence="11" id="KW-0804">Transcription</keyword>
<feature type="coiled-coil region" evidence="13">
    <location>
        <begin position="826"/>
        <end position="857"/>
    </location>
</feature>
<dbReference type="PANTHER" id="PTHR43547">
    <property type="entry name" value="TWO-COMPONENT HISTIDINE KINASE"/>
    <property type="match status" value="1"/>
</dbReference>
<evidence type="ECO:0000256" key="4">
    <source>
        <dbReference type="ARBA" id="ARBA00022679"/>
    </source>
</evidence>
<dbReference type="SUPFAM" id="SSF46689">
    <property type="entry name" value="Homeodomain-like"/>
    <property type="match status" value="1"/>
</dbReference>
<keyword evidence="9" id="KW-0805">Transcription regulation</keyword>
<dbReference type="FunFam" id="1.10.287.130:FF:000045">
    <property type="entry name" value="Two-component system sensor histidine kinase/response regulator"/>
    <property type="match status" value="1"/>
</dbReference>
<reference evidence="17 18" key="1">
    <citation type="submission" date="2019-11" db="EMBL/GenBank/DDBJ databases">
        <title>Spirosoma endbachense sp. nov., isolated from a natural salt meadow.</title>
        <authorList>
            <person name="Rojas J."/>
            <person name="Ambika Manirajan B."/>
            <person name="Ratering S."/>
            <person name="Suarez C."/>
            <person name="Geissler-Plaum R."/>
            <person name="Schnell S."/>
        </authorList>
    </citation>
    <scope>NUCLEOTIDE SEQUENCE [LARGE SCALE GENOMIC DNA]</scope>
    <source>
        <strain evidence="17 18">I-24</strain>
    </source>
</reference>
<evidence type="ECO:0000256" key="13">
    <source>
        <dbReference type="SAM" id="Coils"/>
    </source>
</evidence>
<keyword evidence="4" id="KW-0808">Transferase</keyword>
<keyword evidence="7" id="KW-0067">ATP-binding</keyword>
<keyword evidence="8" id="KW-0902">Two-component regulatory system</keyword>
<dbReference type="GO" id="GO:0000155">
    <property type="term" value="F:phosphorelay sensor kinase activity"/>
    <property type="evidence" value="ECO:0007669"/>
    <property type="project" value="InterPro"/>
</dbReference>